<reference evidence="2" key="1">
    <citation type="submission" date="2022-11" db="UniProtKB">
        <authorList>
            <consortium name="WormBaseParasite"/>
        </authorList>
    </citation>
    <scope>IDENTIFICATION</scope>
</reference>
<dbReference type="Proteomes" id="UP000887579">
    <property type="component" value="Unplaced"/>
</dbReference>
<evidence type="ECO:0000313" key="2">
    <source>
        <dbReference type="WBParaSite" id="ES5_v2.g27419.t1"/>
    </source>
</evidence>
<protein>
    <submittedName>
        <fullName evidence="2">BTB domain-containing protein</fullName>
    </submittedName>
</protein>
<organism evidence="1 2">
    <name type="scientific">Panagrolaimus sp. ES5</name>
    <dbReference type="NCBI Taxonomy" id="591445"/>
    <lineage>
        <taxon>Eukaryota</taxon>
        <taxon>Metazoa</taxon>
        <taxon>Ecdysozoa</taxon>
        <taxon>Nematoda</taxon>
        <taxon>Chromadorea</taxon>
        <taxon>Rhabditida</taxon>
        <taxon>Tylenchina</taxon>
        <taxon>Panagrolaimomorpha</taxon>
        <taxon>Panagrolaimoidea</taxon>
        <taxon>Panagrolaimidae</taxon>
        <taxon>Panagrolaimus</taxon>
    </lineage>
</organism>
<dbReference type="WBParaSite" id="ES5_v2.g27419.t1">
    <property type="protein sequence ID" value="ES5_v2.g27419.t1"/>
    <property type="gene ID" value="ES5_v2.g27419"/>
</dbReference>
<sequence length="236" mass="26997">MASQLRPKKESVKEEFEEEVVNPPQRSTLGRNSRPISLDDMDEESSLLPPAKKRREQRPTTLDVSPASPTRKQPTASTHSIASATPNQSLSLQHSKLYESLTDKKYHDVILVASDGTEITTHRCVLAKYSTHFEKLIEESEETPVKISTKYYDAETIQDAVDYICNLQKECCAFVVQRIDVLLASSICEYIKIAYKYNLEELKQKCLKILFEKKKEIDASKWNELPNNILIDVLLY</sequence>
<name>A0AC34GCG4_9BILA</name>
<accession>A0AC34GCG4</accession>
<evidence type="ECO:0000313" key="1">
    <source>
        <dbReference type="Proteomes" id="UP000887579"/>
    </source>
</evidence>
<proteinExistence type="predicted"/>